<dbReference type="SUPFAM" id="SSF48452">
    <property type="entry name" value="TPR-like"/>
    <property type="match status" value="1"/>
</dbReference>
<keyword evidence="4" id="KW-1185">Reference proteome</keyword>
<dbReference type="GeneID" id="54407340"/>
<dbReference type="InterPro" id="IPR011990">
    <property type="entry name" value="TPR-like_helical_dom_sf"/>
</dbReference>
<dbReference type="OrthoDB" id="5308957at2759"/>
<sequence>MDNQNNFFAPSEQYAWTNPTSFEQSYQHGNLAFPVPSSGPPPAANGFTMPAPVVASHYVFGTGAPQAARPGAPRTRQNPIPWDLHQDELKKLYLVDKMKLEDIRDKMRREKSLEATERAEVTVKRAGKDSSEIINMTTPMGVVYETPAQIDLTSPETALTPYEGNTNVDEVMTISSGSDSDAWESDVEINDTSLSLTWNGNTRSDVHNMFLSARQHIRSGNTEQAETLLKLAVQGYGHLHGPTHEETNIVVVTLATLCFESDRLTDAYKVIEQSCRVHIEKAGIHDRRTQQHINDIIQLLHSWNKEDDALAFIARAKEIADKSRDGFAKRDKSRREKSRSVTNHSQRPRETLLHEASRAITEDSDSTQLDYGLSLVRTHAHTEGETTQQLLRLTIERCGLDTNKLAIQRLKAWAELLKLCNKAGRAHERSTDFENAHSAFIDVMQQFSWDETTREKFKRFRLMETALELVATFLSADRTMQARDMFQTCEETASRVFGEYDERTVWVLISIGLVYQRYKGWNEASPWFQHALSTAMELYDENDGIRISLEEALEVRHFSYVNDEGRPFKTIFGVNGLKITPTRLHMG</sequence>
<reference evidence="3" key="1">
    <citation type="journal article" date="2020" name="Stud. Mycol.">
        <title>101 Dothideomycetes genomes: a test case for predicting lifestyles and emergence of pathogens.</title>
        <authorList>
            <person name="Haridas S."/>
            <person name="Albert R."/>
            <person name="Binder M."/>
            <person name="Bloem J."/>
            <person name="Labutti K."/>
            <person name="Salamov A."/>
            <person name="Andreopoulos B."/>
            <person name="Baker S."/>
            <person name="Barry K."/>
            <person name="Bills G."/>
            <person name="Bluhm B."/>
            <person name="Cannon C."/>
            <person name="Castanera R."/>
            <person name="Culley D."/>
            <person name="Daum C."/>
            <person name="Ezra D."/>
            <person name="Gonzalez J."/>
            <person name="Henrissat B."/>
            <person name="Kuo A."/>
            <person name="Liang C."/>
            <person name="Lipzen A."/>
            <person name="Lutzoni F."/>
            <person name="Magnuson J."/>
            <person name="Mondo S."/>
            <person name="Nolan M."/>
            <person name="Ohm R."/>
            <person name="Pangilinan J."/>
            <person name="Park H.-J."/>
            <person name="Ramirez L."/>
            <person name="Alfaro M."/>
            <person name="Sun H."/>
            <person name="Tritt A."/>
            <person name="Yoshinaga Y."/>
            <person name="Zwiers L.-H."/>
            <person name="Turgeon B."/>
            <person name="Goodwin S."/>
            <person name="Spatafora J."/>
            <person name="Crous P."/>
            <person name="Grigoriev I."/>
        </authorList>
    </citation>
    <scope>NUCLEOTIDE SEQUENCE</scope>
    <source>
        <strain evidence="3">CBS 119687</strain>
    </source>
</reference>
<dbReference type="Pfam" id="PF14420">
    <property type="entry name" value="Clr5"/>
    <property type="match status" value="1"/>
</dbReference>
<evidence type="ECO:0000259" key="2">
    <source>
        <dbReference type="Pfam" id="PF14420"/>
    </source>
</evidence>
<evidence type="ECO:0000256" key="1">
    <source>
        <dbReference type="SAM" id="MobiDB-lite"/>
    </source>
</evidence>
<feature type="domain" description="Clr5" evidence="2">
    <location>
        <begin position="81"/>
        <end position="119"/>
    </location>
</feature>
<evidence type="ECO:0000313" key="4">
    <source>
        <dbReference type="Proteomes" id="UP000799771"/>
    </source>
</evidence>
<dbReference type="Pfam" id="PF13424">
    <property type="entry name" value="TPR_12"/>
    <property type="match status" value="1"/>
</dbReference>
<dbReference type="Proteomes" id="UP000799771">
    <property type="component" value="Unassembled WGS sequence"/>
</dbReference>
<dbReference type="Gene3D" id="1.25.40.10">
    <property type="entry name" value="Tetratricopeptide repeat domain"/>
    <property type="match status" value="2"/>
</dbReference>
<proteinExistence type="predicted"/>
<feature type="region of interest" description="Disordered" evidence="1">
    <location>
        <begin position="324"/>
        <end position="357"/>
    </location>
</feature>
<dbReference type="InterPro" id="IPR025676">
    <property type="entry name" value="Clr5_dom"/>
</dbReference>
<evidence type="ECO:0000313" key="3">
    <source>
        <dbReference type="EMBL" id="KAF2125252.1"/>
    </source>
</evidence>
<name>A0A6A5ZZS5_9PLEO</name>
<organism evidence="3 4">
    <name type="scientific">Dothidotthia symphoricarpi CBS 119687</name>
    <dbReference type="NCBI Taxonomy" id="1392245"/>
    <lineage>
        <taxon>Eukaryota</taxon>
        <taxon>Fungi</taxon>
        <taxon>Dikarya</taxon>
        <taxon>Ascomycota</taxon>
        <taxon>Pezizomycotina</taxon>
        <taxon>Dothideomycetes</taxon>
        <taxon>Pleosporomycetidae</taxon>
        <taxon>Pleosporales</taxon>
        <taxon>Dothidotthiaceae</taxon>
        <taxon>Dothidotthia</taxon>
    </lineage>
</organism>
<protein>
    <recommendedName>
        <fullName evidence="2">Clr5 domain-containing protein</fullName>
    </recommendedName>
</protein>
<dbReference type="EMBL" id="ML977516">
    <property type="protein sequence ID" value="KAF2125252.1"/>
    <property type="molecule type" value="Genomic_DNA"/>
</dbReference>
<feature type="compositionally biased region" description="Basic and acidic residues" evidence="1">
    <location>
        <begin position="324"/>
        <end position="334"/>
    </location>
</feature>
<accession>A0A6A5ZZS5</accession>
<feature type="compositionally biased region" description="Basic and acidic residues" evidence="1">
    <location>
        <begin position="347"/>
        <end position="357"/>
    </location>
</feature>
<gene>
    <name evidence="3" type="ORF">P153DRAFT_360258</name>
</gene>
<dbReference type="RefSeq" id="XP_033519644.1">
    <property type="nucleotide sequence ID" value="XM_033666908.1"/>
</dbReference>
<dbReference type="AlphaFoldDB" id="A0A6A5ZZS5"/>